<dbReference type="EMBL" id="FO203431">
    <property type="protein sequence ID" value="CCH87494.1"/>
    <property type="molecule type" value="Genomic_DNA"/>
</dbReference>
<keyword evidence="4" id="KW-1185">Reference proteome</keyword>
<sequence>MTDVMWGNRPPPALEGGASLVGRWTPGSAAELTRSRRSLATALATEQAAGTVAGGAVERLLLVFEEVGSNALRHGGGPVEITLTRTPTHWLLEVSDAAPDVGPAPAVDRDAALGGLGLYVVARVCGAHGWFSDGVRKTVWARVDHTRAEAPAEVVDALPKPRLAATRRHQPCR</sequence>
<dbReference type="InterPro" id="IPR036890">
    <property type="entry name" value="HATPase_C_sf"/>
</dbReference>
<dbReference type="InterPro" id="IPR050267">
    <property type="entry name" value="Anti-sigma-factor_SerPK"/>
</dbReference>
<dbReference type="HOGENOM" id="CLU_090336_25_0_11"/>
<accession>I4EVT1</accession>
<feature type="domain" description="Histidine kinase/HSP90-like ATPase" evidence="2">
    <location>
        <begin position="36"/>
        <end position="139"/>
    </location>
</feature>
<organism evidence="3 4">
    <name type="scientific">Modestobacter italicus (strain DSM 44449 / CECT 9708 / BC 501)</name>
    <dbReference type="NCBI Taxonomy" id="2732864"/>
    <lineage>
        <taxon>Bacteria</taxon>
        <taxon>Bacillati</taxon>
        <taxon>Actinomycetota</taxon>
        <taxon>Actinomycetes</taxon>
        <taxon>Geodermatophilales</taxon>
        <taxon>Geodermatophilaceae</taxon>
        <taxon>Modestobacter</taxon>
    </lineage>
</organism>
<dbReference type="AlphaFoldDB" id="I4EVT1"/>
<dbReference type="CDD" id="cd16936">
    <property type="entry name" value="HATPase_RsbW-like"/>
    <property type="match status" value="1"/>
</dbReference>
<dbReference type="Gene3D" id="3.30.565.10">
    <property type="entry name" value="Histidine kinase-like ATPase, C-terminal domain"/>
    <property type="match status" value="1"/>
</dbReference>
<protein>
    <submittedName>
        <fullName evidence="3">Signal transduction histidine kinase</fullName>
    </submittedName>
</protein>
<keyword evidence="3" id="KW-0808">Transferase</keyword>
<keyword evidence="1" id="KW-0723">Serine/threonine-protein kinase</keyword>
<reference evidence="3 4" key="1">
    <citation type="journal article" date="2012" name="J. Bacteriol.">
        <title>Genome Sequence of Radiation-Resistant Modestobacter marinus Strain BC501, a Representative Actinobacterium That Thrives on Calcareous Stone Surfaces.</title>
        <authorList>
            <person name="Normand P."/>
            <person name="Gury J."/>
            <person name="Pujic P."/>
            <person name="Chouaia B."/>
            <person name="Crotti E."/>
            <person name="Brusetti L."/>
            <person name="Daffonchio D."/>
            <person name="Vacherie B."/>
            <person name="Barbe V."/>
            <person name="Medigue C."/>
            <person name="Calteau A."/>
            <person name="Ghodhbane-Gtari F."/>
            <person name="Essoussi I."/>
            <person name="Nouioui I."/>
            <person name="Abbassi-Ghozzi I."/>
            <person name="Gtari M."/>
        </authorList>
    </citation>
    <scope>NUCLEOTIDE SEQUENCE [LARGE SCALE GENOMIC DNA]</scope>
    <source>
        <strain evidence="4">BC 501</strain>
    </source>
</reference>
<dbReference type="eggNOG" id="COG0642">
    <property type="taxonomic scope" value="Bacteria"/>
</dbReference>
<evidence type="ECO:0000313" key="4">
    <source>
        <dbReference type="Proteomes" id="UP000006461"/>
    </source>
</evidence>
<dbReference type="KEGG" id="mmar:MODMU_2059"/>
<dbReference type="GO" id="GO:0004674">
    <property type="term" value="F:protein serine/threonine kinase activity"/>
    <property type="evidence" value="ECO:0007669"/>
    <property type="project" value="UniProtKB-KW"/>
</dbReference>
<dbReference type="PANTHER" id="PTHR35526">
    <property type="entry name" value="ANTI-SIGMA-F FACTOR RSBW-RELATED"/>
    <property type="match status" value="1"/>
</dbReference>
<evidence type="ECO:0000256" key="1">
    <source>
        <dbReference type="ARBA" id="ARBA00022527"/>
    </source>
</evidence>
<name>I4EVT1_MODI5</name>
<dbReference type="STRING" id="477641.MODMU_2059"/>
<dbReference type="SUPFAM" id="SSF55874">
    <property type="entry name" value="ATPase domain of HSP90 chaperone/DNA topoisomerase II/histidine kinase"/>
    <property type="match status" value="1"/>
</dbReference>
<dbReference type="Proteomes" id="UP000006461">
    <property type="component" value="Chromosome"/>
</dbReference>
<gene>
    <name evidence="3" type="ordered locus">MODMU_2059</name>
</gene>
<evidence type="ECO:0000313" key="3">
    <source>
        <dbReference type="EMBL" id="CCH87494.1"/>
    </source>
</evidence>
<keyword evidence="3" id="KW-0418">Kinase</keyword>
<evidence type="ECO:0000259" key="2">
    <source>
        <dbReference type="Pfam" id="PF13581"/>
    </source>
</evidence>
<proteinExistence type="predicted"/>
<dbReference type="Pfam" id="PF13581">
    <property type="entry name" value="HATPase_c_2"/>
    <property type="match status" value="1"/>
</dbReference>
<dbReference type="PANTHER" id="PTHR35526:SF3">
    <property type="entry name" value="ANTI-SIGMA-F FACTOR RSBW"/>
    <property type="match status" value="1"/>
</dbReference>
<dbReference type="InterPro" id="IPR003594">
    <property type="entry name" value="HATPase_dom"/>
</dbReference>
<dbReference type="OMA" id="THWLLEV"/>